<dbReference type="EMBL" id="KZ857515">
    <property type="protein sequence ID" value="RDX41346.1"/>
    <property type="molecule type" value="Genomic_DNA"/>
</dbReference>
<feature type="transmembrane region" description="Helical" evidence="1">
    <location>
        <begin position="284"/>
        <end position="310"/>
    </location>
</feature>
<accession>A0A371CM30</accession>
<gene>
    <name evidence="2" type="ORF">OH76DRAFT_220620</name>
</gene>
<dbReference type="OrthoDB" id="2747447at2759"/>
<organism evidence="2 3">
    <name type="scientific">Lentinus brumalis</name>
    <dbReference type="NCBI Taxonomy" id="2498619"/>
    <lineage>
        <taxon>Eukaryota</taxon>
        <taxon>Fungi</taxon>
        <taxon>Dikarya</taxon>
        <taxon>Basidiomycota</taxon>
        <taxon>Agaricomycotina</taxon>
        <taxon>Agaricomycetes</taxon>
        <taxon>Polyporales</taxon>
        <taxon>Polyporaceae</taxon>
        <taxon>Lentinus</taxon>
    </lineage>
</organism>
<protein>
    <submittedName>
        <fullName evidence="2">Uncharacterized protein</fullName>
    </submittedName>
</protein>
<keyword evidence="1" id="KW-0812">Transmembrane</keyword>
<proteinExistence type="predicted"/>
<feature type="transmembrane region" description="Helical" evidence="1">
    <location>
        <begin position="378"/>
        <end position="398"/>
    </location>
</feature>
<dbReference type="AlphaFoldDB" id="A0A371CM30"/>
<evidence type="ECO:0000313" key="2">
    <source>
        <dbReference type="EMBL" id="RDX41346.1"/>
    </source>
</evidence>
<evidence type="ECO:0000256" key="1">
    <source>
        <dbReference type="SAM" id="Phobius"/>
    </source>
</evidence>
<feature type="transmembrane region" description="Helical" evidence="1">
    <location>
        <begin position="251"/>
        <end position="272"/>
    </location>
</feature>
<keyword evidence="1" id="KW-1133">Transmembrane helix</keyword>
<reference evidence="2 3" key="1">
    <citation type="journal article" date="2018" name="Biotechnol. Biofuels">
        <title>Integrative visual omics of the white-rot fungus Polyporus brumalis exposes the biotechnological potential of its oxidative enzymes for delignifying raw plant biomass.</title>
        <authorList>
            <person name="Miyauchi S."/>
            <person name="Rancon A."/>
            <person name="Drula E."/>
            <person name="Hage H."/>
            <person name="Chaduli D."/>
            <person name="Favel A."/>
            <person name="Grisel S."/>
            <person name="Henrissat B."/>
            <person name="Herpoel-Gimbert I."/>
            <person name="Ruiz-Duenas F.J."/>
            <person name="Chevret D."/>
            <person name="Hainaut M."/>
            <person name="Lin J."/>
            <person name="Wang M."/>
            <person name="Pangilinan J."/>
            <person name="Lipzen A."/>
            <person name="Lesage-Meessen L."/>
            <person name="Navarro D."/>
            <person name="Riley R."/>
            <person name="Grigoriev I.V."/>
            <person name="Zhou S."/>
            <person name="Raouche S."/>
            <person name="Rosso M.N."/>
        </authorList>
    </citation>
    <scope>NUCLEOTIDE SEQUENCE [LARGE SCALE GENOMIC DNA]</scope>
    <source>
        <strain evidence="2 3">BRFM 1820</strain>
    </source>
</reference>
<evidence type="ECO:0000313" key="3">
    <source>
        <dbReference type="Proteomes" id="UP000256964"/>
    </source>
</evidence>
<sequence>MTVAEVVATSPLSFCRVRTLNHMNACREKAVKLGRPSIVVPGSLLRHKLGRARVAMLFATRLRCMGTILRNILFTIAFWSGLAQKAHAAPSGRSLVDRDSSGSPSNPSLTPSFVDLSAIVSLLAADTVEEKIVAPGAPLWERMSSLWTLFGLVGAVRAYAKLALGLGRAEAAGVNLGGGGAYTTMRTKSSKSFRRVGGHENGWWQDDRDSLLQAIHEDAEHTRWQRPIVLVSGYARCPFAGRHASRQVGQAVMNCALTVVLATTPLATLRLMEHFMDQNQSRAVWTVTLVLCFVSAAIAGCVLPLVLVLYTTAPFCRLKDNLRRTFPSSIIHPNDTVMTATLKGPCVILWQDPRETPHLRPGDLAPNRRPGDLKRVRVLAALSSIGVLAYYILNYVTLSSASTVQSYVWLALEIVIMGARFVLWSSPPRVLGESQRHMTVLYVITGSLACTLPSSGDDHSPGTTMTGPVVNAATALAGSLLDNIHGSTTLLHQPTLLLLAEAGAPADILRAQYVDVAALYHDRPTLKLIRLPWSFMEQLYTLEGLILGKNPWSYGGLYLAACLVDCRFVGLTTVFALNKPEVAARFLATVQKEDSAFSLGIKAAGITRELCLVDDLVNGSILGTAMPVAGEDYEKWHVQFRKNVAECREDAVSNGPEVVEVHTRHGAPASMGFKHVTRTENSMQDAFAFVQSAIDGEKSKDHRHCDGYCVIEAMVA</sequence>
<dbReference type="Proteomes" id="UP000256964">
    <property type="component" value="Unassembled WGS sequence"/>
</dbReference>
<keyword evidence="3" id="KW-1185">Reference proteome</keyword>
<name>A0A371CM30_9APHY</name>
<keyword evidence="1" id="KW-0472">Membrane</keyword>